<dbReference type="Pfam" id="PF05694">
    <property type="entry name" value="SBP56"/>
    <property type="match status" value="1"/>
</dbReference>
<dbReference type="SUPFAM" id="SSF75011">
    <property type="entry name" value="3-carboxy-cis,cis-mucoante lactonizing enzyme"/>
    <property type="match status" value="1"/>
</dbReference>
<dbReference type="GO" id="GO:0018549">
    <property type="term" value="F:methanethiol oxidase activity"/>
    <property type="evidence" value="ECO:0007669"/>
    <property type="project" value="UniProtKB-EC"/>
</dbReference>
<sequence length="482" mass="52725">MSESFGTRHEGMPSEGMDPTFYRSAAEAAAAPRETLAYVVAFDRAGERPDALTVLDVDESSEDFGTVVGWAELPTRGDELHHFGWNACSSALRHAGHDLGPDGLQRRYLLLPGIRSSRIHVYDTQPDPRSPRLHKTIDAGELAAKAGYSRPHTLHCGPDGIFLTCLGGPDGAEGPGGIALLDHTTFDVLRAWETDRGPQYLSYDAWWHLNQNTLVTSEWGTPSMIEDGVVPELLLGQKYGHSLHFWDLAEGRHQMSVDLGAEHQMVLELRPSHDPDATWGFVGVVISTADLSASVWRWHRDGTDWRVDKVITIPAEPADPSDLPPALQPFGAVPPLVSDINLSVDDQMLYVSCWGTGELKQYDVSDPATPREAGSVHLGGIVRRSSHSSAPSEPLVGGPQMVEVSRDGRRIYVTNSLYGAWDDQFYPGGVGSWLAKIDTDPASGGLTLDERCFPHGDDFRGLRVHQVRLQGGDASSDSYCYR</sequence>
<gene>
    <name evidence="6" type="ORF">EV643_101461</name>
</gene>
<evidence type="ECO:0000313" key="7">
    <source>
        <dbReference type="Proteomes" id="UP000295388"/>
    </source>
</evidence>
<dbReference type="PANTHER" id="PTHR23300:SF0">
    <property type="entry name" value="METHANETHIOL OXIDASE"/>
    <property type="match status" value="1"/>
</dbReference>
<reference evidence="6 7" key="1">
    <citation type="submission" date="2019-03" db="EMBL/GenBank/DDBJ databases">
        <title>Genomic Encyclopedia of Type Strains, Phase III (KMG-III): the genomes of soil and plant-associated and newly described type strains.</title>
        <authorList>
            <person name="Whitman W."/>
        </authorList>
    </citation>
    <scope>NUCLEOTIDE SEQUENCE [LARGE SCALE GENOMIC DNA]</scope>
    <source>
        <strain evidence="6 7">VKM Ac-2527</strain>
    </source>
</reference>
<dbReference type="InterPro" id="IPR015943">
    <property type="entry name" value="WD40/YVTN_repeat-like_dom_sf"/>
</dbReference>
<evidence type="ECO:0000256" key="5">
    <source>
        <dbReference type="ARBA" id="ARBA00047539"/>
    </source>
</evidence>
<organism evidence="6 7">
    <name type="scientific">Kribbella caucasensis</name>
    <dbReference type="NCBI Taxonomy" id="2512215"/>
    <lineage>
        <taxon>Bacteria</taxon>
        <taxon>Bacillati</taxon>
        <taxon>Actinomycetota</taxon>
        <taxon>Actinomycetes</taxon>
        <taxon>Propionibacteriales</taxon>
        <taxon>Kribbellaceae</taxon>
        <taxon>Kribbella</taxon>
    </lineage>
</organism>
<dbReference type="EMBL" id="SNWQ01000001">
    <property type="protein sequence ID" value="TDO54671.1"/>
    <property type="molecule type" value="Genomic_DNA"/>
</dbReference>
<evidence type="ECO:0000256" key="1">
    <source>
        <dbReference type="ARBA" id="ARBA00005177"/>
    </source>
</evidence>
<comment type="pathway">
    <text evidence="1">Organosulfur degradation.</text>
</comment>
<dbReference type="AlphaFoldDB" id="A0A4R6KQ49"/>
<dbReference type="Gene3D" id="2.130.10.10">
    <property type="entry name" value="YVTN repeat-like/Quinoprotein amine dehydrogenase"/>
    <property type="match status" value="1"/>
</dbReference>
<dbReference type="Proteomes" id="UP000295388">
    <property type="component" value="Unassembled WGS sequence"/>
</dbReference>
<dbReference type="RefSeq" id="WP_202869350.1">
    <property type="nucleotide sequence ID" value="NZ_SNWQ01000001.1"/>
</dbReference>
<name>A0A4R6KQ49_9ACTN</name>
<accession>A0A4R6KQ49</accession>
<dbReference type="InterPro" id="IPR008826">
    <property type="entry name" value="Se-bd"/>
</dbReference>
<evidence type="ECO:0000313" key="6">
    <source>
        <dbReference type="EMBL" id="TDO54671.1"/>
    </source>
</evidence>
<dbReference type="PANTHER" id="PTHR23300">
    <property type="entry name" value="METHANETHIOL OXIDASE"/>
    <property type="match status" value="1"/>
</dbReference>
<proteinExistence type="inferred from homology"/>
<dbReference type="EC" id="1.8.3.4" evidence="3"/>
<dbReference type="GO" id="GO:0008430">
    <property type="term" value="F:selenium binding"/>
    <property type="evidence" value="ECO:0007669"/>
    <property type="project" value="InterPro"/>
</dbReference>
<comment type="catalytic activity">
    <reaction evidence="5">
        <text>methanethiol + O2 + H2O = hydrogen sulfide + formaldehyde + H2O2 + H(+)</text>
        <dbReference type="Rhea" id="RHEA:11812"/>
        <dbReference type="ChEBI" id="CHEBI:15377"/>
        <dbReference type="ChEBI" id="CHEBI:15378"/>
        <dbReference type="ChEBI" id="CHEBI:15379"/>
        <dbReference type="ChEBI" id="CHEBI:16007"/>
        <dbReference type="ChEBI" id="CHEBI:16240"/>
        <dbReference type="ChEBI" id="CHEBI:16842"/>
        <dbReference type="ChEBI" id="CHEBI:29919"/>
        <dbReference type="EC" id="1.8.3.4"/>
    </reaction>
</comment>
<evidence type="ECO:0000256" key="3">
    <source>
        <dbReference type="ARBA" id="ARBA00012510"/>
    </source>
</evidence>
<comment type="similarity">
    <text evidence="2">Belongs to the selenium-binding protein family.</text>
</comment>
<comment type="caution">
    <text evidence="6">The sequence shown here is derived from an EMBL/GenBank/DDBJ whole genome shotgun (WGS) entry which is preliminary data.</text>
</comment>
<protein>
    <recommendedName>
        <fullName evidence="4">Methanethiol oxidase</fullName>
        <ecNumber evidence="3">1.8.3.4</ecNumber>
    </recommendedName>
</protein>
<evidence type="ECO:0000256" key="4">
    <source>
        <dbReference type="ARBA" id="ARBA00015601"/>
    </source>
</evidence>
<keyword evidence="7" id="KW-1185">Reference proteome</keyword>
<evidence type="ECO:0000256" key="2">
    <source>
        <dbReference type="ARBA" id="ARBA00005606"/>
    </source>
</evidence>